<dbReference type="EMBL" id="QGHB01000038">
    <property type="protein sequence ID" value="PWK77039.1"/>
    <property type="molecule type" value="Genomic_DNA"/>
</dbReference>
<dbReference type="InterPro" id="IPR047650">
    <property type="entry name" value="Transpos_IS110"/>
</dbReference>
<protein>
    <submittedName>
        <fullName evidence="3">Transposase IS116/IS110/IS902 family protein</fullName>
    </submittedName>
</protein>
<dbReference type="GO" id="GO:0004803">
    <property type="term" value="F:transposase activity"/>
    <property type="evidence" value="ECO:0007669"/>
    <property type="project" value="InterPro"/>
</dbReference>
<dbReference type="GO" id="GO:0003677">
    <property type="term" value="F:DNA binding"/>
    <property type="evidence" value="ECO:0007669"/>
    <property type="project" value="InterPro"/>
</dbReference>
<evidence type="ECO:0000259" key="1">
    <source>
        <dbReference type="Pfam" id="PF01548"/>
    </source>
</evidence>
<sequence length="403" mass="43816">MKDRPLVWVGVDVGKATHHACAMDPAGKVVFSQKFANDQAAIEHLVVRAGQAATEVRWAIDLTSNAAALLVAVLIAAGQQVVYVPGRVVNRMSGVFRGEAKSDAKDARVIAETARMRTDLSPVTATDELVVELTRLTAHREDLMADWVRGVNRLRDMLTGIFPALERAFDFSTRSALVLVTGFQTPQAIRDAGQSGLDSYLREHGAWAKGIPGMVSDALGAAEAQTLRLPGEATTATLIADLARRLLDLDRRIKETDKLITSRFRAHPQAEIIESLPGLGPILGTEFLVTTGGDLAAFATSGRLASYAGLVPVPQDSGRVTGNLRRPKRYNRRLRRVFYMAALSSLKVSGPSRVFYDRKRGERLIHTQAVLALARRLVDVLWALLRDGRKFTPTAPQPTATAA</sequence>
<evidence type="ECO:0000259" key="2">
    <source>
        <dbReference type="Pfam" id="PF02371"/>
    </source>
</evidence>
<dbReference type="AlphaFoldDB" id="A0A316H7B4"/>
<feature type="domain" description="Transposase IS116/IS110/IS902 C-terminal" evidence="2">
    <location>
        <begin position="270"/>
        <end position="356"/>
    </location>
</feature>
<dbReference type="InterPro" id="IPR002525">
    <property type="entry name" value="Transp_IS110-like_N"/>
</dbReference>
<accession>A0A316H7B4</accession>
<feature type="domain" description="Transposase IS110-like N-terminal" evidence="1">
    <location>
        <begin position="9"/>
        <end position="163"/>
    </location>
</feature>
<dbReference type="NCBIfam" id="NF033542">
    <property type="entry name" value="transpos_IS110"/>
    <property type="match status" value="1"/>
</dbReference>
<proteinExistence type="predicted"/>
<dbReference type="RefSeq" id="WP_109643048.1">
    <property type="nucleotide sequence ID" value="NZ_QGHB01000038.1"/>
</dbReference>
<organism evidence="3 4">
    <name type="scientific">Lentzea atacamensis</name>
    <dbReference type="NCBI Taxonomy" id="531938"/>
    <lineage>
        <taxon>Bacteria</taxon>
        <taxon>Bacillati</taxon>
        <taxon>Actinomycetota</taxon>
        <taxon>Actinomycetes</taxon>
        <taxon>Pseudonocardiales</taxon>
        <taxon>Pseudonocardiaceae</taxon>
        <taxon>Lentzea</taxon>
    </lineage>
</organism>
<dbReference type="PANTHER" id="PTHR33055:SF3">
    <property type="entry name" value="PUTATIVE TRANSPOSASE FOR IS117-RELATED"/>
    <property type="match status" value="1"/>
</dbReference>
<dbReference type="Pfam" id="PF01548">
    <property type="entry name" value="DEDD_Tnp_IS110"/>
    <property type="match status" value="1"/>
</dbReference>
<gene>
    <name evidence="3" type="ORF">C8D88_1381</name>
</gene>
<evidence type="ECO:0000313" key="3">
    <source>
        <dbReference type="EMBL" id="PWK77039.1"/>
    </source>
</evidence>
<dbReference type="Pfam" id="PF02371">
    <property type="entry name" value="Transposase_20"/>
    <property type="match status" value="1"/>
</dbReference>
<reference evidence="3 4" key="1">
    <citation type="submission" date="2018-05" db="EMBL/GenBank/DDBJ databases">
        <title>Genomic Encyclopedia of Type Strains, Phase IV (KMG-IV): sequencing the most valuable type-strain genomes for metagenomic binning, comparative biology and taxonomic classification.</title>
        <authorList>
            <person name="Goeker M."/>
        </authorList>
    </citation>
    <scope>NUCLEOTIDE SEQUENCE [LARGE SCALE GENOMIC DNA]</scope>
    <source>
        <strain evidence="3 4">DSM 45480</strain>
    </source>
</reference>
<dbReference type="GO" id="GO:0006313">
    <property type="term" value="P:DNA transposition"/>
    <property type="evidence" value="ECO:0007669"/>
    <property type="project" value="InterPro"/>
</dbReference>
<dbReference type="InterPro" id="IPR003346">
    <property type="entry name" value="Transposase_20"/>
</dbReference>
<name>A0A316H7B4_9PSEU</name>
<comment type="caution">
    <text evidence="3">The sequence shown here is derived from an EMBL/GenBank/DDBJ whole genome shotgun (WGS) entry which is preliminary data.</text>
</comment>
<dbReference type="Proteomes" id="UP000246005">
    <property type="component" value="Unassembled WGS sequence"/>
</dbReference>
<evidence type="ECO:0000313" key="4">
    <source>
        <dbReference type="Proteomes" id="UP000246005"/>
    </source>
</evidence>
<dbReference type="PANTHER" id="PTHR33055">
    <property type="entry name" value="TRANSPOSASE FOR INSERTION SEQUENCE ELEMENT IS1111A"/>
    <property type="match status" value="1"/>
</dbReference>